<evidence type="ECO:0000256" key="1">
    <source>
        <dbReference type="SAM" id="Phobius"/>
    </source>
</evidence>
<feature type="non-terminal residue" evidence="2">
    <location>
        <position position="1"/>
    </location>
</feature>
<feature type="transmembrane region" description="Helical" evidence="1">
    <location>
        <begin position="6"/>
        <end position="27"/>
    </location>
</feature>
<dbReference type="EMBL" id="HACG01051757">
    <property type="protein sequence ID" value="CEK98628.1"/>
    <property type="molecule type" value="Transcribed_RNA"/>
</dbReference>
<evidence type="ECO:0000313" key="2">
    <source>
        <dbReference type="EMBL" id="CEK98628.1"/>
    </source>
</evidence>
<proteinExistence type="predicted"/>
<organism evidence="2">
    <name type="scientific">Arion vulgaris</name>
    <dbReference type="NCBI Taxonomy" id="1028688"/>
    <lineage>
        <taxon>Eukaryota</taxon>
        <taxon>Metazoa</taxon>
        <taxon>Spiralia</taxon>
        <taxon>Lophotrochozoa</taxon>
        <taxon>Mollusca</taxon>
        <taxon>Gastropoda</taxon>
        <taxon>Heterobranchia</taxon>
        <taxon>Euthyneura</taxon>
        <taxon>Panpulmonata</taxon>
        <taxon>Eupulmonata</taxon>
        <taxon>Stylommatophora</taxon>
        <taxon>Helicina</taxon>
        <taxon>Arionoidea</taxon>
        <taxon>Arionidae</taxon>
        <taxon>Arion</taxon>
    </lineage>
</organism>
<gene>
    <name evidence="2" type="primary">ORF219196</name>
</gene>
<name>A0A0B7C090_9EUPU</name>
<keyword evidence="1" id="KW-1133">Transmembrane helix</keyword>
<protein>
    <submittedName>
        <fullName evidence="2">Uncharacterized protein</fullName>
    </submittedName>
</protein>
<accession>A0A0B7C090</accession>
<sequence>THIATTHIVYISSLLYILNRAFVIVVLQVTLRMRYLLFSTQTMLKYCFKVLNQLLGSNGGSSSSSNSCS</sequence>
<keyword evidence="1" id="KW-0812">Transmembrane</keyword>
<keyword evidence="1" id="KW-0472">Membrane</keyword>
<dbReference type="AlphaFoldDB" id="A0A0B7C090"/>
<reference evidence="2" key="1">
    <citation type="submission" date="2014-12" db="EMBL/GenBank/DDBJ databases">
        <title>Insight into the proteome of Arion vulgaris.</title>
        <authorList>
            <person name="Aradska J."/>
            <person name="Bulat T."/>
            <person name="Smidak R."/>
            <person name="Sarate P."/>
            <person name="Gangsoo J."/>
            <person name="Sialana F."/>
            <person name="Bilban M."/>
            <person name="Lubec G."/>
        </authorList>
    </citation>
    <scope>NUCLEOTIDE SEQUENCE</scope>
    <source>
        <tissue evidence="2">Skin</tissue>
    </source>
</reference>
<feature type="non-terminal residue" evidence="2">
    <location>
        <position position="69"/>
    </location>
</feature>